<comment type="caution">
    <text evidence="1">The sequence shown here is derived from an EMBL/GenBank/DDBJ whole genome shotgun (WGS) entry which is preliminary data.</text>
</comment>
<organism evidence="1 2">
    <name type="scientific">Brassica carinata</name>
    <name type="common">Ethiopian mustard</name>
    <name type="synonym">Abyssinian cabbage</name>
    <dbReference type="NCBI Taxonomy" id="52824"/>
    <lineage>
        <taxon>Eukaryota</taxon>
        <taxon>Viridiplantae</taxon>
        <taxon>Streptophyta</taxon>
        <taxon>Embryophyta</taxon>
        <taxon>Tracheophyta</taxon>
        <taxon>Spermatophyta</taxon>
        <taxon>Magnoliopsida</taxon>
        <taxon>eudicotyledons</taxon>
        <taxon>Gunneridae</taxon>
        <taxon>Pentapetalae</taxon>
        <taxon>rosids</taxon>
        <taxon>malvids</taxon>
        <taxon>Brassicales</taxon>
        <taxon>Brassicaceae</taxon>
        <taxon>Brassiceae</taxon>
        <taxon>Brassica</taxon>
    </lineage>
</organism>
<dbReference type="InterPro" id="IPR036373">
    <property type="entry name" value="Ribosomal_bL17_sf"/>
</dbReference>
<evidence type="ECO:0000313" key="1">
    <source>
        <dbReference type="EMBL" id="KAG2286945.1"/>
    </source>
</evidence>
<dbReference type="AlphaFoldDB" id="A0A8X7RHH0"/>
<protein>
    <submittedName>
        <fullName evidence="1">Uncharacterized protein</fullName>
    </submittedName>
</protein>
<dbReference type="GO" id="GO:0003735">
    <property type="term" value="F:structural constituent of ribosome"/>
    <property type="evidence" value="ECO:0007669"/>
    <property type="project" value="InterPro"/>
</dbReference>
<accession>A0A8X7RHH0</accession>
<dbReference type="OrthoDB" id="275000at2759"/>
<dbReference type="GO" id="GO:0006412">
    <property type="term" value="P:translation"/>
    <property type="evidence" value="ECO:0007669"/>
    <property type="project" value="InterPro"/>
</dbReference>
<dbReference type="EMBL" id="JAAMPC010000010">
    <property type="protein sequence ID" value="KAG2286945.1"/>
    <property type="molecule type" value="Genomic_DNA"/>
</dbReference>
<gene>
    <name evidence="1" type="ORF">Bca52824_046549</name>
</gene>
<sequence>MLIYVSANNSYVAFSPKQLQQSGVAAWREGYRSSTWTHDAAVEAREDQDDCARASAMRKFVDKMITLVSRERRFVAQEKASVRDYLREADRYTRIIRTLPRRGDNAPILSLSKMILLAFCYTTGRLLFCNLEPVVCILSFKLVNVISFLCVIQNRK</sequence>
<dbReference type="SUPFAM" id="SSF64263">
    <property type="entry name" value="Prokaryotic ribosomal protein L17"/>
    <property type="match status" value="1"/>
</dbReference>
<evidence type="ECO:0000313" key="2">
    <source>
        <dbReference type="Proteomes" id="UP000886595"/>
    </source>
</evidence>
<proteinExistence type="predicted"/>
<reference evidence="1 2" key="1">
    <citation type="submission" date="2020-02" db="EMBL/GenBank/DDBJ databases">
        <authorList>
            <person name="Ma Q."/>
            <person name="Huang Y."/>
            <person name="Song X."/>
            <person name="Pei D."/>
        </authorList>
    </citation>
    <scope>NUCLEOTIDE SEQUENCE [LARGE SCALE GENOMIC DNA]</scope>
    <source>
        <strain evidence="1">Sxm20200214</strain>
        <tissue evidence="1">Leaf</tissue>
    </source>
</reference>
<dbReference type="GO" id="GO:0005840">
    <property type="term" value="C:ribosome"/>
    <property type="evidence" value="ECO:0007669"/>
    <property type="project" value="InterPro"/>
</dbReference>
<dbReference type="Proteomes" id="UP000886595">
    <property type="component" value="Unassembled WGS sequence"/>
</dbReference>
<keyword evidence="2" id="KW-1185">Reference proteome</keyword>
<name>A0A8X7RHH0_BRACI</name>